<evidence type="ECO:0000256" key="3">
    <source>
        <dbReference type="SAM" id="Phobius"/>
    </source>
</evidence>
<dbReference type="OrthoDB" id="9770965at2"/>
<dbReference type="InterPro" id="IPR052580">
    <property type="entry name" value="Lipid_Hydrolase"/>
</dbReference>
<dbReference type="RefSeq" id="WP_040047788.1">
    <property type="nucleotide sequence ID" value="NZ_JWIR02000006.1"/>
</dbReference>
<keyword evidence="2" id="KW-0378">Hydrolase</keyword>
<dbReference type="AlphaFoldDB" id="A0A0F5IC64"/>
<gene>
    <name evidence="5" type="ORF">QY95_03047</name>
</gene>
<comment type="caution">
    <text evidence="5">The sequence shown here is derived from an EMBL/GenBank/DDBJ whole genome shotgun (WGS) entry which is preliminary data.</text>
</comment>
<evidence type="ECO:0000313" key="6">
    <source>
        <dbReference type="Proteomes" id="UP000031563"/>
    </source>
</evidence>
<proteinExistence type="predicted"/>
<sequence length="290" mass="32882">MKIDGVFSGGGMKGLALIGAYEAMEKRGISFVRLAGTSAGSMIAAFIAAGYTSRELQLMMREVSAEHLLDDTPFDFPLIRWLKIYFTLGLYKGKKLERWLEEKLALRGLRTFGDLPPEALRIVTSDITNGRILVLPDDLPSYNINPYTFSVAKAVRMSCALPYFFQPVKIPLRHGKALIVDGGMLSNFPLFLFDERKKRKRPILGVKLSTKTTHVPRKVKTGADLLSAMFYTMKDAHDARYISRRHEKDIIFIPVTEASTTDFELTDEKKDALIHVGREYTEAFLKRWCY</sequence>
<dbReference type="GO" id="GO:0016787">
    <property type="term" value="F:hydrolase activity"/>
    <property type="evidence" value="ECO:0007669"/>
    <property type="project" value="UniProtKB-UniRule"/>
</dbReference>
<dbReference type="Gene3D" id="3.40.1090.10">
    <property type="entry name" value="Cytosolic phospholipase A2 catalytic domain"/>
    <property type="match status" value="2"/>
</dbReference>
<dbReference type="InterPro" id="IPR016035">
    <property type="entry name" value="Acyl_Trfase/lysoPLipase"/>
</dbReference>
<reference evidence="5" key="1">
    <citation type="submission" date="2015-02" db="EMBL/GenBank/DDBJ databases">
        <title>Genome Assembly of Bacillaceae bacterium MTCC 8252.</title>
        <authorList>
            <person name="Verma A."/>
            <person name="Khatri I."/>
            <person name="Mual P."/>
            <person name="Subramanian S."/>
            <person name="Krishnamurthi S."/>
        </authorList>
    </citation>
    <scope>NUCLEOTIDE SEQUENCE [LARGE SCALE GENOMIC DNA]</scope>
    <source>
        <strain evidence="5">MTCC 8252</strain>
    </source>
</reference>
<keyword evidence="3" id="KW-0472">Membrane</keyword>
<keyword evidence="3" id="KW-0812">Transmembrane</keyword>
<dbReference type="PROSITE" id="PS51635">
    <property type="entry name" value="PNPLA"/>
    <property type="match status" value="1"/>
</dbReference>
<evidence type="ECO:0000256" key="2">
    <source>
        <dbReference type="PROSITE-ProRule" id="PRU01161"/>
    </source>
</evidence>
<feature type="active site" description="Nucleophile" evidence="2">
    <location>
        <position position="38"/>
    </location>
</feature>
<dbReference type="PANTHER" id="PTHR46394:SF1">
    <property type="entry name" value="PNPLA DOMAIN-CONTAINING PROTEIN"/>
    <property type="match status" value="1"/>
</dbReference>
<evidence type="ECO:0000259" key="4">
    <source>
        <dbReference type="PROSITE" id="PS51635"/>
    </source>
</evidence>
<keyword evidence="2" id="KW-0442">Lipid degradation</keyword>
<dbReference type="EMBL" id="JWIR02000006">
    <property type="protein sequence ID" value="KKB42940.1"/>
    <property type="molecule type" value="Genomic_DNA"/>
</dbReference>
<accession>A0A0F5IC64</accession>
<dbReference type="Pfam" id="PF01734">
    <property type="entry name" value="Patatin"/>
    <property type="match status" value="1"/>
</dbReference>
<dbReference type="STRING" id="1221996.QY95_03047"/>
<dbReference type="CDD" id="cd07207">
    <property type="entry name" value="Pat_ExoU_VipD_like"/>
    <property type="match status" value="1"/>
</dbReference>
<keyword evidence="6" id="KW-1185">Reference proteome</keyword>
<protein>
    <submittedName>
        <fullName evidence="5">Lysophospholipase-like family protein</fullName>
    </submittedName>
</protein>
<feature type="active site" description="Proton acceptor" evidence="2">
    <location>
        <position position="181"/>
    </location>
</feature>
<dbReference type="InterPro" id="IPR002641">
    <property type="entry name" value="PNPLA_dom"/>
</dbReference>
<feature type="short sequence motif" description="GXSXG" evidence="2">
    <location>
        <begin position="36"/>
        <end position="40"/>
    </location>
</feature>
<organism evidence="5 6">
    <name type="scientific">Bacillus thermotolerans</name>
    <name type="common">Quasibacillus thermotolerans</name>
    <dbReference type="NCBI Taxonomy" id="1221996"/>
    <lineage>
        <taxon>Bacteria</taxon>
        <taxon>Bacillati</taxon>
        <taxon>Bacillota</taxon>
        <taxon>Bacilli</taxon>
        <taxon>Bacillales</taxon>
        <taxon>Bacillaceae</taxon>
        <taxon>Bacillus</taxon>
    </lineage>
</organism>
<keyword evidence="3" id="KW-1133">Transmembrane helix</keyword>
<name>A0A0F5IC64_BACTR</name>
<feature type="transmembrane region" description="Helical" evidence="3">
    <location>
        <begin position="31"/>
        <end position="51"/>
    </location>
</feature>
<keyword evidence="1 2" id="KW-0443">Lipid metabolism</keyword>
<feature type="short sequence motif" description="GXGXXG" evidence="2">
    <location>
        <begin position="9"/>
        <end position="14"/>
    </location>
</feature>
<dbReference type="PANTHER" id="PTHR46394">
    <property type="entry name" value="ANNEXIN"/>
    <property type="match status" value="1"/>
</dbReference>
<feature type="short sequence motif" description="DGA/G" evidence="2">
    <location>
        <begin position="181"/>
        <end position="183"/>
    </location>
</feature>
<feature type="domain" description="PNPLA" evidence="4">
    <location>
        <begin position="5"/>
        <end position="194"/>
    </location>
</feature>
<dbReference type="SUPFAM" id="SSF52151">
    <property type="entry name" value="FabD/lysophospholipase-like"/>
    <property type="match status" value="1"/>
</dbReference>
<dbReference type="Proteomes" id="UP000031563">
    <property type="component" value="Unassembled WGS sequence"/>
</dbReference>
<evidence type="ECO:0000313" key="5">
    <source>
        <dbReference type="EMBL" id="KKB42940.1"/>
    </source>
</evidence>
<dbReference type="GO" id="GO:0016042">
    <property type="term" value="P:lipid catabolic process"/>
    <property type="evidence" value="ECO:0007669"/>
    <property type="project" value="UniProtKB-UniRule"/>
</dbReference>
<evidence type="ECO:0000256" key="1">
    <source>
        <dbReference type="ARBA" id="ARBA00023098"/>
    </source>
</evidence>